<organism evidence="2 3">
    <name type="scientific">Lachnellula suecica</name>
    <dbReference type="NCBI Taxonomy" id="602035"/>
    <lineage>
        <taxon>Eukaryota</taxon>
        <taxon>Fungi</taxon>
        <taxon>Dikarya</taxon>
        <taxon>Ascomycota</taxon>
        <taxon>Pezizomycotina</taxon>
        <taxon>Leotiomycetes</taxon>
        <taxon>Helotiales</taxon>
        <taxon>Lachnaceae</taxon>
        <taxon>Lachnellula</taxon>
    </lineage>
</organism>
<protein>
    <submittedName>
        <fullName evidence="2">Fluoroacetate dehalogenase</fullName>
    </submittedName>
</protein>
<dbReference type="Pfam" id="PF00561">
    <property type="entry name" value="Abhydrolase_1"/>
    <property type="match status" value="1"/>
</dbReference>
<evidence type="ECO:0000313" key="3">
    <source>
        <dbReference type="Proteomes" id="UP000469558"/>
    </source>
</evidence>
<dbReference type="InterPro" id="IPR029058">
    <property type="entry name" value="AB_hydrolase_fold"/>
</dbReference>
<feature type="non-terminal residue" evidence="2">
    <location>
        <position position="244"/>
    </location>
</feature>
<proteinExistence type="predicted"/>
<keyword evidence="3" id="KW-1185">Reference proteome</keyword>
<name>A0A8T9CCA1_9HELO</name>
<sequence length="244" mass="27361">MFEGFTEFDIAVNPTVTIHGIKSGTGPPLLLLYGFPQTHHLWHKVAPSLTPSFTVIALDLRGYGKSSKPPSSAKENHAPYSKSAMAGDCVAVMKALGHIKFSILAHDRGARAAHKLCVDFPDAVERAMFLDIAPTLAMFENTDMEFAKAYFHWFFLVQPEPFPEECLMREKELFGKKFFGGGYAGKIVGRGFWDGEAMKEYMGLFDEWGSVHAMCEDYRAATTIDLEEARKDREDGRKIRCPIR</sequence>
<dbReference type="OrthoDB" id="408373at2759"/>
<accession>A0A8T9CCA1</accession>
<dbReference type="SUPFAM" id="SSF53474">
    <property type="entry name" value="alpha/beta-Hydrolases"/>
    <property type="match status" value="1"/>
</dbReference>
<dbReference type="PANTHER" id="PTHR43329">
    <property type="entry name" value="EPOXIDE HYDROLASE"/>
    <property type="match status" value="1"/>
</dbReference>
<dbReference type="Gene3D" id="3.40.50.1820">
    <property type="entry name" value="alpha/beta hydrolase"/>
    <property type="match status" value="1"/>
</dbReference>
<dbReference type="Proteomes" id="UP000469558">
    <property type="component" value="Unassembled WGS sequence"/>
</dbReference>
<evidence type="ECO:0000259" key="1">
    <source>
        <dbReference type="Pfam" id="PF00561"/>
    </source>
</evidence>
<evidence type="ECO:0000313" key="2">
    <source>
        <dbReference type="EMBL" id="TVY83191.1"/>
    </source>
</evidence>
<gene>
    <name evidence="2" type="primary">fac-dex</name>
    <name evidence="2" type="ORF">LSUE1_G000853</name>
</gene>
<comment type="caution">
    <text evidence="2">The sequence shown here is derived from an EMBL/GenBank/DDBJ whole genome shotgun (WGS) entry which is preliminary data.</text>
</comment>
<reference evidence="2 3" key="1">
    <citation type="submission" date="2018-05" db="EMBL/GenBank/DDBJ databases">
        <title>Genome sequencing and assembly of the regulated plant pathogen Lachnellula willkommii and related sister species for the development of diagnostic species identification markers.</title>
        <authorList>
            <person name="Giroux E."/>
            <person name="Bilodeau G."/>
        </authorList>
    </citation>
    <scope>NUCLEOTIDE SEQUENCE [LARGE SCALE GENOMIC DNA]</scope>
    <source>
        <strain evidence="2 3">CBS 268.59</strain>
    </source>
</reference>
<dbReference type="InterPro" id="IPR000073">
    <property type="entry name" value="AB_hydrolase_1"/>
</dbReference>
<dbReference type="EMBL" id="QGMK01000220">
    <property type="protein sequence ID" value="TVY83191.1"/>
    <property type="molecule type" value="Genomic_DNA"/>
</dbReference>
<dbReference type="AlphaFoldDB" id="A0A8T9CCA1"/>
<feature type="domain" description="AB hydrolase-1" evidence="1">
    <location>
        <begin position="27"/>
        <end position="162"/>
    </location>
</feature>